<evidence type="ECO:0000313" key="3">
    <source>
        <dbReference type="EMBL" id="KAG5167099.1"/>
    </source>
</evidence>
<evidence type="ECO:0000256" key="1">
    <source>
        <dbReference type="SAM" id="Phobius"/>
    </source>
</evidence>
<feature type="transmembrane region" description="Helical" evidence="1">
    <location>
        <begin position="514"/>
        <end position="534"/>
    </location>
</feature>
<dbReference type="InterPro" id="IPR017946">
    <property type="entry name" value="PLC-like_Pdiesterase_TIM-brl"/>
</dbReference>
<name>A0A8H7XX45_PSICU</name>
<keyword evidence="1" id="KW-0812">Transmembrane</keyword>
<organism evidence="3">
    <name type="scientific">Psilocybe cubensis</name>
    <name type="common">Psychedelic mushroom</name>
    <name type="synonym">Stropharia cubensis</name>
    <dbReference type="NCBI Taxonomy" id="181762"/>
    <lineage>
        <taxon>Eukaryota</taxon>
        <taxon>Fungi</taxon>
        <taxon>Dikarya</taxon>
        <taxon>Basidiomycota</taxon>
        <taxon>Agaricomycotina</taxon>
        <taxon>Agaricomycetes</taxon>
        <taxon>Agaricomycetidae</taxon>
        <taxon>Agaricales</taxon>
        <taxon>Agaricineae</taxon>
        <taxon>Strophariaceae</taxon>
        <taxon>Psilocybe</taxon>
    </lineage>
</organism>
<dbReference type="Pfam" id="PF20151">
    <property type="entry name" value="DUF6533"/>
    <property type="match status" value="1"/>
</dbReference>
<dbReference type="SUPFAM" id="SSF51695">
    <property type="entry name" value="PLC-like phosphodiesterases"/>
    <property type="match status" value="1"/>
</dbReference>
<protein>
    <recommendedName>
        <fullName evidence="2">DUF6533 domain-containing protein</fullName>
    </recommendedName>
</protein>
<comment type="caution">
    <text evidence="3">The sequence shown here is derived from an EMBL/GenBank/DDBJ whole genome shotgun (WGS) entry which is preliminary data.</text>
</comment>
<accession>A0A8H7XX45</accession>
<dbReference type="GO" id="GO:0008081">
    <property type="term" value="F:phosphoric diester hydrolase activity"/>
    <property type="evidence" value="ECO:0007669"/>
    <property type="project" value="InterPro"/>
</dbReference>
<reference evidence="3" key="1">
    <citation type="submission" date="2021-02" db="EMBL/GenBank/DDBJ databases">
        <title>Psilocybe cubensis genome.</title>
        <authorList>
            <person name="Mckernan K.J."/>
            <person name="Crawford S."/>
            <person name="Trippe A."/>
            <person name="Kane L.T."/>
            <person name="Mclaughlin S."/>
        </authorList>
    </citation>
    <scope>NUCLEOTIDE SEQUENCE [LARGE SCALE GENOMIC DNA]</scope>
    <source>
        <strain evidence="3">MGC-MH-2018</strain>
    </source>
</reference>
<sequence length="620" mass="70272">MLNDGIRVLDLRYAWNPDLESIGFYHSKALLSPTTQLQDVLFGLYTWLDLHRTETILVSMNYEPGTITGTISWSDDARLQEALYDILMGGLARRYWVRSNGSLGTLGEARGKLILIQRFDFTLLPEHMTERIGIHLDPGHWIVNGKNTALEYGAGKVAYIQDYYKIDPSSDSHPSSCITDKLHTVLAHLERAIDPALHPDQLYISFASASFRAEEPSLTPQVYALGDGKDTAGVNQRLLSWLHEHQGRRFGIVFVVAVAMAKRNIDRRKLLLPFNFTLGSESHVSELYRRFGTVSGGGRSFILNTPKPFLKVQASTARQMSLPIAVLAQIVKGLNTVRYAQIAGGAFFLYDWLITMGMEVELVWQSNWNIIKAVYLFQRYLPFYDIFYPSYSLSYMVGIIASETLCSLRIWAVWKKDPRFYVVYPMIVVFIWVPSTVAMIYAIQNAKYSDPPFPGFKGCLTINADKIHLEYVWAGLLAYDTVSLIFVLIPGIQLYRNGLMGHSRLANVVFRDGVIYYITLFVFSLLNIIFTVSLDAATRSALANMGRALHSTLASRVLLHMRETAHVDRDDDHIHHIPAHRKMRSDIHITRTIHRDDHDELVKCDGAEKFTPIITSKSSV</sequence>
<feature type="transmembrane region" description="Helical" evidence="1">
    <location>
        <begin position="471"/>
        <end position="494"/>
    </location>
</feature>
<keyword evidence="1" id="KW-1133">Transmembrane helix</keyword>
<dbReference type="InterPro" id="IPR045340">
    <property type="entry name" value="DUF6533"/>
</dbReference>
<gene>
    <name evidence="3" type="ORF">JR316_007437</name>
</gene>
<dbReference type="Gene3D" id="3.20.20.190">
    <property type="entry name" value="Phosphatidylinositol (PI) phosphodiesterase"/>
    <property type="match status" value="1"/>
</dbReference>
<feature type="transmembrane region" description="Helical" evidence="1">
    <location>
        <begin position="393"/>
        <end position="414"/>
    </location>
</feature>
<feature type="transmembrane region" description="Helical" evidence="1">
    <location>
        <begin position="421"/>
        <end position="443"/>
    </location>
</feature>
<dbReference type="AlphaFoldDB" id="A0A8H7XX45"/>
<evidence type="ECO:0000259" key="2">
    <source>
        <dbReference type="Pfam" id="PF20151"/>
    </source>
</evidence>
<dbReference type="EMBL" id="JAFIQS010000007">
    <property type="protein sequence ID" value="KAG5167099.1"/>
    <property type="molecule type" value="Genomic_DNA"/>
</dbReference>
<dbReference type="GO" id="GO:0006629">
    <property type="term" value="P:lipid metabolic process"/>
    <property type="evidence" value="ECO:0007669"/>
    <property type="project" value="InterPro"/>
</dbReference>
<feature type="domain" description="DUF6533" evidence="2">
    <location>
        <begin position="339"/>
        <end position="383"/>
    </location>
</feature>
<proteinExistence type="predicted"/>
<keyword evidence="1" id="KW-0472">Membrane</keyword>